<comment type="pathway">
    <text evidence="4">Polyol metabolism; myo-inositol degradation into acetyl-CoA; acetyl-CoA from myo-inositol: step 1/7.</text>
</comment>
<feature type="domain" description="Gfo/Idh/MocA-like oxidoreductase N-terminal" evidence="5">
    <location>
        <begin position="4"/>
        <end position="123"/>
    </location>
</feature>
<protein>
    <recommendedName>
        <fullName evidence="4">Inositol 2-dehydrogenase/D-chiro-inositol 3-dehydrogenase</fullName>
        <ecNumber evidence="4">1.1.1.18</ecNumber>
        <ecNumber evidence="4">1.1.1.369</ecNumber>
    </recommendedName>
    <alternativeName>
        <fullName evidence="4">Myo-inositol 2-dehydrogenase/D-chiro-inositol 3-dehydrogenase</fullName>
        <shortName evidence="4">MI 2-dehydrogenase/DCI 3-dehydrogenase</shortName>
    </alternativeName>
</protein>
<evidence type="ECO:0000256" key="3">
    <source>
        <dbReference type="ARBA" id="ARBA00023027"/>
    </source>
</evidence>
<evidence type="ECO:0000313" key="7">
    <source>
        <dbReference type="EMBL" id="MCP1101571.1"/>
    </source>
</evidence>
<dbReference type="InterPro" id="IPR000683">
    <property type="entry name" value="Gfo/Idh/MocA-like_OxRdtase_N"/>
</dbReference>
<keyword evidence="8" id="KW-1185">Reference proteome</keyword>
<dbReference type="PANTHER" id="PTHR43593">
    <property type="match status" value="1"/>
</dbReference>
<evidence type="ECO:0000256" key="4">
    <source>
        <dbReference type="HAMAP-Rule" id="MF_01671"/>
    </source>
</evidence>
<evidence type="ECO:0000259" key="6">
    <source>
        <dbReference type="Pfam" id="PF02894"/>
    </source>
</evidence>
<feature type="domain" description="Gfo/Idh/MocA-like oxidoreductase C-terminal" evidence="6">
    <location>
        <begin position="136"/>
        <end position="322"/>
    </location>
</feature>
<gene>
    <name evidence="4" type="primary">iolG</name>
    <name evidence="7" type="ORF">NK125_03975</name>
</gene>
<comment type="similarity">
    <text evidence="1 4">Belongs to the Gfo/Idh/MocA family.</text>
</comment>
<dbReference type="InterPro" id="IPR023794">
    <property type="entry name" value="MI/DCI_dehydrogenase"/>
</dbReference>
<dbReference type="InterPro" id="IPR050424">
    <property type="entry name" value="Gfo-Idh-MocA_inositol_DH"/>
</dbReference>
<dbReference type="Pfam" id="PF01408">
    <property type="entry name" value="GFO_IDH_MocA"/>
    <property type="match status" value="1"/>
</dbReference>
<evidence type="ECO:0000256" key="1">
    <source>
        <dbReference type="ARBA" id="ARBA00010928"/>
    </source>
</evidence>
<reference evidence="7 8" key="1">
    <citation type="journal article" date="2022" name="Genome Biol. Evol.">
        <title>Host diet, physiology and behaviors set the stage for Lachnospiraceae cladogenesis.</title>
        <authorList>
            <person name="Vera-Ponce De Leon A."/>
            <person name="Schneider M."/>
            <person name="Jahnes B.C."/>
            <person name="Sadowski V."/>
            <person name="Camuy-Velez L.A."/>
            <person name="Duan J."/>
            <person name="Sabree Z.L."/>
        </authorList>
    </citation>
    <scope>NUCLEOTIDE SEQUENCE [LARGE SCALE GENOMIC DNA]</scope>
    <source>
        <strain evidence="7 8">PAL113</strain>
    </source>
</reference>
<evidence type="ECO:0000259" key="5">
    <source>
        <dbReference type="Pfam" id="PF01408"/>
    </source>
</evidence>
<dbReference type="HAMAP" id="MF_01671">
    <property type="entry name" value="IolG"/>
    <property type="match status" value="1"/>
</dbReference>
<keyword evidence="2 4" id="KW-0560">Oxidoreductase</keyword>
<keyword evidence="3 4" id="KW-0520">NAD</keyword>
<dbReference type="InterPro" id="IPR036291">
    <property type="entry name" value="NAD(P)-bd_dom_sf"/>
</dbReference>
<name>A0ABT1E9M9_9FIRM</name>
<proteinExistence type="inferred from homology"/>
<dbReference type="PANTHER" id="PTHR43593:SF1">
    <property type="entry name" value="INOSITOL 2-DEHYDROGENASE"/>
    <property type="match status" value="1"/>
</dbReference>
<comment type="catalytic activity">
    <reaction evidence="4">
        <text>myo-inositol + NAD(+) = scyllo-inosose + NADH + H(+)</text>
        <dbReference type="Rhea" id="RHEA:16949"/>
        <dbReference type="ChEBI" id="CHEBI:15378"/>
        <dbReference type="ChEBI" id="CHEBI:17268"/>
        <dbReference type="ChEBI" id="CHEBI:17811"/>
        <dbReference type="ChEBI" id="CHEBI:57540"/>
        <dbReference type="ChEBI" id="CHEBI:57945"/>
        <dbReference type="EC" id="1.1.1.18"/>
    </reaction>
</comment>
<dbReference type="Proteomes" id="UP001523566">
    <property type="component" value="Unassembled WGS sequence"/>
</dbReference>
<dbReference type="Gene3D" id="3.40.50.720">
    <property type="entry name" value="NAD(P)-binding Rossmann-like Domain"/>
    <property type="match status" value="1"/>
</dbReference>
<dbReference type="InterPro" id="IPR004104">
    <property type="entry name" value="Gfo/Idh/MocA-like_OxRdtase_C"/>
</dbReference>
<dbReference type="RefSeq" id="WP_262065358.1">
    <property type="nucleotide sequence ID" value="NZ_JAMXOD010000004.1"/>
</dbReference>
<dbReference type="EC" id="1.1.1.18" evidence="4"/>
<dbReference type="EMBL" id="JAMZFW010000004">
    <property type="protein sequence ID" value="MCP1101571.1"/>
    <property type="molecule type" value="Genomic_DNA"/>
</dbReference>
<comment type="subunit">
    <text evidence="4">Homotetramer.</text>
</comment>
<dbReference type="Pfam" id="PF02894">
    <property type="entry name" value="GFO_IDH_MocA_C"/>
    <property type="match status" value="1"/>
</dbReference>
<comment type="function">
    <text evidence="4">Involved in the oxidation of myo-inositol (MI) and D-chiro-inositol (DCI) to 2-keto-myo-inositol (2KMI or 2-inosose) and 1-keto-D-chiro-inositol (1KDCI), respectively.</text>
</comment>
<dbReference type="EC" id="1.1.1.369" evidence="4"/>
<organism evidence="7 8">
    <name type="scientific">Aequitasia blattaphilus</name>
    <dbReference type="NCBI Taxonomy" id="2949332"/>
    <lineage>
        <taxon>Bacteria</taxon>
        <taxon>Bacillati</taxon>
        <taxon>Bacillota</taxon>
        <taxon>Clostridia</taxon>
        <taxon>Lachnospirales</taxon>
        <taxon>Lachnospiraceae</taxon>
        <taxon>Aequitasia</taxon>
    </lineage>
</organism>
<dbReference type="Gene3D" id="3.30.360.10">
    <property type="entry name" value="Dihydrodipicolinate Reductase, domain 2"/>
    <property type="match status" value="1"/>
</dbReference>
<comment type="catalytic activity">
    <reaction evidence="4">
        <text>1D-chiro-inositol + NAD(+) = scyllo-inosine + NADH + H(+)</text>
        <dbReference type="Rhea" id="RHEA:25832"/>
        <dbReference type="ChEBI" id="CHEBI:15378"/>
        <dbReference type="ChEBI" id="CHEBI:27372"/>
        <dbReference type="ChEBI" id="CHEBI:50920"/>
        <dbReference type="ChEBI" id="CHEBI:57540"/>
        <dbReference type="ChEBI" id="CHEBI:57945"/>
        <dbReference type="EC" id="1.1.1.369"/>
    </reaction>
</comment>
<evidence type="ECO:0000313" key="8">
    <source>
        <dbReference type="Proteomes" id="UP001523566"/>
    </source>
</evidence>
<comment type="caution">
    <text evidence="7">The sequence shown here is derived from an EMBL/GenBank/DDBJ whole genome shotgun (WGS) entry which is preliminary data.</text>
</comment>
<sequence>MKELKVGVIGCGAIGKAHVQRLSNEVAGAKVTAVSDYVQDTAREVAEEYDAQFFASAKDLIACDEVDAILIASSDPSHAEYTLECIRNRKPVLCEKPLALTASDCEKILHEEMMAERHLVQVGFMRRYDSGYVEMKKAIENGRLGTPLMINCAHRNFYQPENFKTDMAITNVAIHELDISRWLLSDEYEDAQVLKVRQNTKTNSDHLNPQLCILQTKAGARVIIEVQTTNAYAYDIQCQVVGELGVINLPDPSRAYMRTEAHTETPLMTDWSERFIDAYTVELQEWVKGVHKNCVEGPSAWDGYAACVTADALITSRKTGKPEKVLTIEKPEFYK</sequence>
<evidence type="ECO:0000256" key="2">
    <source>
        <dbReference type="ARBA" id="ARBA00023002"/>
    </source>
</evidence>
<dbReference type="SUPFAM" id="SSF55347">
    <property type="entry name" value="Glyceraldehyde-3-phosphate dehydrogenase-like, C-terminal domain"/>
    <property type="match status" value="1"/>
</dbReference>
<accession>A0ABT1E9M9</accession>
<dbReference type="SUPFAM" id="SSF51735">
    <property type="entry name" value="NAD(P)-binding Rossmann-fold domains"/>
    <property type="match status" value="1"/>
</dbReference>